<sequence length="331" mass="36770">MKQKMKKKMLISGSICLLLLLILFSTPTQEFLQSLQGKRYPERPIELIVSFKEGGGTDIGARLLAGYLSKELGQPVQIRNIDGNDGEIGFERLAKANPDGYTIGFINLPTFISLPIQRQTSYQVNDVRPVANYVMDPAVLVVRSDSDWATFQDWVAACMSEPYKMTVSNNGVAASNHIAAAYLAHKAFIELTHVPFGGTADMLKALEEGIVDASVAKVSEVALGVRQKELRVLASFTEERLDFLPETPTLREMGYDIVFGSARALAVPRGTPEEIVLRISEAFRLTFDDSEHLEAAQAVQLPLLYMDEEGTVNYMEEQERYLKTIMPQIGM</sequence>
<keyword evidence="3" id="KW-1185">Reference proteome</keyword>
<comment type="caution">
    <text evidence="2">The sequence shown here is derived from an EMBL/GenBank/DDBJ whole genome shotgun (WGS) entry which is preliminary data.</text>
</comment>
<evidence type="ECO:0000313" key="2">
    <source>
        <dbReference type="EMBL" id="SMP44034.1"/>
    </source>
</evidence>
<reference evidence="2" key="1">
    <citation type="submission" date="2017-05" db="EMBL/GenBank/DDBJ databases">
        <authorList>
            <person name="Varghese N."/>
            <person name="Submissions S."/>
        </authorList>
    </citation>
    <scope>NUCLEOTIDE SEQUENCE</scope>
    <source>
        <strain evidence="2">Su22</strain>
    </source>
</reference>
<dbReference type="EMBL" id="FXUF01000002">
    <property type="protein sequence ID" value="SMP44034.1"/>
    <property type="molecule type" value="Genomic_DNA"/>
</dbReference>
<gene>
    <name evidence="2" type="ORF">SAMN06296020_102120</name>
</gene>
<protein>
    <submittedName>
        <fullName evidence="2">Tripartite-type tricarboxylate transporter, receptor component TctC</fullName>
    </submittedName>
</protein>
<dbReference type="PANTHER" id="PTHR42928">
    <property type="entry name" value="TRICARBOXYLATE-BINDING PROTEIN"/>
    <property type="match status" value="1"/>
</dbReference>
<dbReference type="PANTHER" id="PTHR42928:SF5">
    <property type="entry name" value="BLR1237 PROTEIN"/>
    <property type="match status" value="1"/>
</dbReference>
<evidence type="ECO:0000256" key="1">
    <source>
        <dbReference type="ARBA" id="ARBA00006987"/>
    </source>
</evidence>
<dbReference type="CDD" id="cd07012">
    <property type="entry name" value="PBP2_Bug_TTT"/>
    <property type="match status" value="1"/>
</dbReference>
<dbReference type="SUPFAM" id="SSF53850">
    <property type="entry name" value="Periplasmic binding protein-like II"/>
    <property type="match status" value="1"/>
</dbReference>
<dbReference type="Gene3D" id="3.40.190.10">
    <property type="entry name" value="Periplasmic binding protein-like II"/>
    <property type="match status" value="1"/>
</dbReference>
<accession>A0AA45WTN5</accession>
<dbReference type="InterPro" id="IPR042100">
    <property type="entry name" value="Bug_dom1"/>
</dbReference>
<name>A0AA45WTN5_9CLOT</name>
<keyword evidence="2" id="KW-0675">Receptor</keyword>
<dbReference type="AlphaFoldDB" id="A0AA45WTN5"/>
<comment type="similarity">
    <text evidence="1">Belongs to the UPF0065 (bug) family.</text>
</comment>
<dbReference type="Gene3D" id="3.40.190.150">
    <property type="entry name" value="Bordetella uptake gene, domain 1"/>
    <property type="match status" value="1"/>
</dbReference>
<proteinExistence type="inferred from homology"/>
<evidence type="ECO:0000313" key="3">
    <source>
        <dbReference type="Proteomes" id="UP001158066"/>
    </source>
</evidence>
<dbReference type="InterPro" id="IPR005064">
    <property type="entry name" value="BUG"/>
</dbReference>
<dbReference type="PIRSF" id="PIRSF017082">
    <property type="entry name" value="YflP"/>
    <property type="match status" value="1"/>
</dbReference>
<organism evidence="2 3">
    <name type="scientific">Anoxynatronum buryatiense</name>
    <dbReference type="NCBI Taxonomy" id="489973"/>
    <lineage>
        <taxon>Bacteria</taxon>
        <taxon>Bacillati</taxon>
        <taxon>Bacillota</taxon>
        <taxon>Clostridia</taxon>
        <taxon>Eubacteriales</taxon>
        <taxon>Clostridiaceae</taxon>
        <taxon>Anoxynatronum</taxon>
    </lineage>
</organism>
<dbReference type="Pfam" id="PF03401">
    <property type="entry name" value="TctC"/>
    <property type="match status" value="1"/>
</dbReference>
<dbReference type="Proteomes" id="UP001158066">
    <property type="component" value="Unassembled WGS sequence"/>
</dbReference>
<dbReference type="RefSeq" id="WP_283408032.1">
    <property type="nucleotide sequence ID" value="NZ_FXUF01000002.1"/>
</dbReference>